<feature type="domain" description="Bacterial type II secretion system protein E" evidence="2">
    <location>
        <begin position="193"/>
        <end position="207"/>
    </location>
</feature>
<dbReference type="SMART" id="SM00382">
    <property type="entry name" value="AAA"/>
    <property type="match status" value="1"/>
</dbReference>
<evidence type="ECO:0000313" key="4">
    <source>
        <dbReference type="Proteomes" id="UP001321582"/>
    </source>
</evidence>
<protein>
    <submittedName>
        <fullName evidence="3">Twitching motility protein PilT</fullName>
    </submittedName>
</protein>
<dbReference type="InterPro" id="IPR050921">
    <property type="entry name" value="T4SS_GSP_E_ATPase"/>
</dbReference>
<keyword evidence="4" id="KW-1185">Reference proteome</keyword>
<dbReference type="NCBIfam" id="TIGR01420">
    <property type="entry name" value="pilT_fam"/>
    <property type="match status" value="1"/>
</dbReference>
<gene>
    <name evidence="3" type="ORF">HLVA_04170</name>
</gene>
<dbReference type="KEGG" id="haby:HLVA_04170"/>
<name>A0AAU9D5M7_9FUSO</name>
<dbReference type="SUPFAM" id="SSF52540">
    <property type="entry name" value="P-loop containing nucleoside triphosphate hydrolases"/>
    <property type="match status" value="1"/>
</dbReference>
<dbReference type="InterPro" id="IPR006321">
    <property type="entry name" value="PilT/PilU"/>
</dbReference>
<dbReference type="GO" id="GO:0016887">
    <property type="term" value="F:ATP hydrolysis activity"/>
    <property type="evidence" value="ECO:0007669"/>
    <property type="project" value="InterPro"/>
</dbReference>
<dbReference type="RefSeq" id="WP_307904790.1">
    <property type="nucleotide sequence ID" value="NZ_AP027059.1"/>
</dbReference>
<dbReference type="PANTHER" id="PTHR30486">
    <property type="entry name" value="TWITCHING MOTILITY PROTEIN PILT"/>
    <property type="match status" value="1"/>
</dbReference>
<dbReference type="InterPro" id="IPR001482">
    <property type="entry name" value="T2SS/T4SS_dom"/>
</dbReference>
<evidence type="ECO:0000313" key="3">
    <source>
        <dbReference type="EMBL" id="BDU49848.1"/>
    </source>
</evidence>
<dbReference type="PROSITE" id="PS00662">
    <property type="entry name" value="T2SP_E"/>
    <property type="match status" value="1"/>
</dbReference>
<proteinExistence type="inferred from homology"/>
<dbReference type="GO" id="GO:0005524">
    <property type="term" value="F:ATP binding"/>
    <property type="evidence" value="ECO:0007669"/>
    <property type="project" value="InterPro"/>
</dbReference>
<dbReference type="AlphaFoldDB" id="A0AAU9D5M7"/>
<accession>A0AAU9D5M7</accession>
<evidence type="ECO:0000256" key="1">
    <source>
        <dbReference type="ARBA" id="ARBA00006611"/>
    </source>
</evidence>
<comment type="similarity">
    <text evidence="1">Belongs to the GSP E family.</text>
</comment>
<dbReference type="Gene3D" id="3.40.50.300">
    <property type="entry name" value="P-loop containing nucleotide triphosphate hydrolases"/>
    <property type="match status" value="1"/>
</dbReference>
<reference evidence="3 4" key="1">
    <citation type="submission" date="2022-11" db="EMBL/GenBank/DDBJ databases">
        <title>Haliovirga abyssi gen. nov., sp. nov., a mesophilic fermentative bacterium isolated from the Iheya North hydrothermal field and the proposal of Haliovirgaceae fam. nov.</title>
        <authorList>
            <person name="Miyazaki U."/>
            <person name="Tame A."/>
            <person name="Miyazaki J."/>
            <person name="Takai K."/>
            <person name="Sawayama S."/>
            <person name="Kitajima M."/>
            <person name="Okamoto A."/>
            <person name="Nakagawa S."/>
        </authorList>
    </citation>
    <scope>NUCLEOTIDE SEQUENCE [LARGE SCALE GENOMIC DNA]</scope>
    <source>
        <strain evidence="3 4">IC12</strain>
    </source>
</reference>
<evidence type="ECO:0000259" key="2">
    <source>
        <dbReference type="PROSITE" id="PS00662"/>
    </source>
</evidence>
<dbReference type="Pfam" id="PF00437">
    <property type="entry name" value="T2SSE"/>
    <property type="match status" value="1"/>
</dbReference>
<sequence length="345" mass="38672">MEIREILERAEELKASDIHIVAGKSPILRVHGELQDMDEERLMPSDCQTLIYSILSELQQKEFEESKELDFSFGIAGLGRYRVNVHMQRGTVAAAIRTIATDIPPLDKLGLPKSVEKFSDYKNGLVLVTGPTGSGKSTTLAAIINKINEEKSSHIITIEDPIEYLHRHKKSIVEQREVKSDTSSFATALKYALRQDPDVILIGELRDLETIEAALTAAETGHLVFGTLHTNDAAQTIDRIVDVFPTNQQPQIRILLSSVIKGVVSQQLIQTVDKKSRVLAAEVLVGTPAVSNLIREAKTHQIYSMIETGARFGMRSMDMSLKDLYERRLISYDDMVKRMRNPNFM</sequence>
<dbReference type="Gene3D" id="3.30.450.90">
    <property type="match status" value="1"/>
</dbReference>
<dbReference type="InterPro" id="IPR003593">
    <property type="entry name" value="AAA+_ATPase"/>
</dbReference>
<dbReference type="PANTHER" id="PTHR30486:SF16">
    <property type="entry name" value="TWITCHING MOTILITY PROTEIN PILT"/>
    <property type="match status" value="1"/>
</dbReference>
<dbReference type="EMBL" id="AP027059">
    <property type="protein sequence ID" value="BDU49848.1"/>
    <property type="molecule type" value="Genomic_DNA"/>
</dbReference>
<dbReference type="InterPro" id="IPR027417">
    <property type="entry name" value="P-loop_NTPase"/>
</dbReference>
<dbReference type="Proteomes" id="UP001321582">
    <property type="component" value="Chromosome"/>
</dbReference>
<dbReference type="CDD" id="cd01131">
    <property type="entry name" value="PilT"/>
    <property type="match status" value="1"/>
</dbReference>
<organism evidence="3 4">
    <name type="scientific">Haliovirga abyssi</name>
    <dbReference type="NCBI Taxonomy" id="2996794"/>
    <lineage>
        <taxon>Bacteria</taxon>
        <taxon>Fusobacteriati</taxon>
        <taxon>Fusobacteriota</taxon>
        <taxon>Fusobacteriia</taxon>
        <taxon>Fusobacteriales</taxon>
        <taxon>Haliovirgaceae</taxon>
        <taxon>Haliovirga</taxon>
    </lineage>
</organism>